<organism evidence="1 2">
    <name type="scientific">Nocardioides acrostichi</name>
    <dbReference type="NCBI Taxonomy" id="2784339"/>
    <lineage>
        <taxon>Bacteria</taxon>
        <taxon>Bacillati</taxon>
        <taxon>Actinomycetota</taxon>
        <taxon>Actinomycetes</taxon>
        <taxon>Propionibacteriales</taxon>
        <taxon>Nocardioidaceae</taxon>
        <taxon>Nocardioides</taxon>
    </lineage>
</organism>
<name>A0A930YBY7_9ACTN</name>
<sequence length="254" mass="26812">MSQNPADELPSIATGLPPGWIELVAFSSVDVLASFLRAQLAVDADRFDDDEIERIVDACVRAHAVAAPQRWLHLGCVVTEFPVEETSRNTVWTIGVGVITPPSFGDVDPVAVASRVVGSLGEISQVERFSTDDGREGVVFGGTTSATSLPDGLTDADVVRMLPQIDLAALGLYAVVMPLRGLPDRLVLTLGVAPCVEERQAMSVLAGQMAASVHAIADLAAYPRANVLVDRTGAVHERGFLAAEDTEPAESTRG</sequence>
<reference evidence="1" key="1">
    <citation type="submission" date="2020-11" db="EMBL/GenBank/DDBJ databases">
        <title>Nocardioides sp. CBS4Y-1, whole genome shotgun sequence.</title>
        <authorList>
            <person name="Tuo L."/>
        </authorList>
    </citation>
    <scope>NUCLEOTIDE SEQUENCE</scope>
    <source>
        <strain evidence="1">CBS4Y-1</strain>
    </source>
</reference>
<proteinExistence type="predicted"/>
<dbReference type="Proteomes" id="UP000656804">
    <property type="component" value="Unassembled WGS sequence"/>
</dbReference>
<dbReference type="EMBL" id="JADIVZ010000001">
    <property type="protein sequence ID" value="MBF4160944.1"/>
    <property type="molecule type" value="Genomic_DNA"/>
</dbReference>
<evidence type="ECO:0000313" key="2">
    <source>
        <dbReference type="Proteomes" id="UP000656804"/>
    </source>
</evidence>
<accession>A0A930YBY7</accession>
<dbReference type="RefSeq" id="WP_194502110.1">
    <property type="nucleotide sequence ID" value="NZ_JADIVZ010000001.1"/>
</dbReference>
<protein>
    <submittedName>
        <fullName evidence="1">Uncharacterized protein</fullName>
    </submittedName>
</protein>
<keyword evidence="2" id="KW-1185">Reference proteome</keyword>
<evidence type="ECO:0000313" key="1">
    <source>
        <dbReference type="EMBL" id="MBF4160944.1"/>
    </source>
</evidence>
<dbReference type="AlphaFoldDB" id="A0A930YBY7"/>
<gene>
    <name evidence="1" type="ORF">ISG29_04530</name>
</gene>
<comment type="caution">
    <text evidence="1">The sequence shown here is derived from an EMBL/GenBank/DDBJ whole genome shotgun (WGS) entry which is preliminary data.</text>
</comment>